<keyword evidence="2" id="KW-1185">Reference proteome</keyword>
<protein>
    <submittedName>
        <fullName evidence="1">Uncharacterized protein</fullName>
    </submittedName>
</protein>
<name>A0A8A3PBA5_9HELO</name>
<accession>A0A8A3PBA5</accession>
<dbReference type="EMBL" id="CP063407">
    <property type="protein sequence ID" value="QSZ32390.1"/>
    <property type="molecule type" value="Genomic_DNA"/>
</dbReference>
<gene>
    <name evidence="1" type="ORF">DSL72_001964</name>
</gene>
<dbReference type="AlphaFoldDB" id="A0A8A3PBA5"/>
<proteinExistence type="predicted"/>
<sequence length="476" mass="54847">MAEQIIDPAKPTMSSKDRETILQGHAQTYASPSEEDIETVIRKIERGWGPEPGRSDGDLRDTNLLPFRPVTRLDLRDFMSFCGPVSGMESKVEYSSQIGESILKVTDAYLRQICLFVNSHSPVRNARADYPTMAYLPHDFWEPPSDPPTEEYIEDRARFIRTTARLPPQRLENLTHLFIHITPRRSSTDIKPNSALIVITPRAATIEYLDQLDHPGKHQLIGDIMNVISRVDPDRHSTWLELADWKCRAGASGGRIEIMNRPADQLRGTQILVCTNALAQAFGHDVNMPCEVPRGAHDDDQSTYDLLMWRRAIVIALDLYRGYFSNVIGDPQYKPRVKRMYGHRPHKQGDTKAWIDCARQRRNGPPWLHFSPFVHERLLDRELAQWNAENIWRGLDEEQLEELARLRERNPARMGRYYNAPRGAELGEFGPKMKLERAKRLRMWLEDADLGEERRVSRYHHPDCCVGWKETGDPLG</sequence>
<evidence type="ECO:0000313" key="2">
    <source>
        <dbReference type="Proteomes" id="UP000672032"/>
    </source>
</evidence>
<evidence type="ECO:0000313" key="1">
    <source>
        <dbReference type="EMBL" id="QSZ32390.1"/>
    </source>
</evidence>
<dbReference type="OrthoDB" id="3484245at2759"/>
<organism evidence="1 2">
    <name type="scientific">Monilinia vaccinii-corymbosi</name>
    <dbReference type="NCBI Taxonomy" id="61207"/>
    <lineage>
        <taxon>Eukaryota</taxon>
        <taxon>Fungi</taxon>
        <taxon>Dikarya</taxon>
        <taxon>Ascomycota</taxon>
        <taxon>Pezizomycotina</taxon>
        <taxon>Leotiomycetes</taxon>
        <taxon>Helotiales</taxon>
        <taxon>Sclerotiniaceae</taxon>
        <taxon>Monilinia</taxon>
    </lineage>
</organism>
<dbReference type="Proteomes" id="UP000672032">
    <property type="component" value="Chromosome 3"/>
</dbReference>
<reference evidence="1" key="1">
    <citation type="submission" date="2020-10" db="EMBL/GenBank/DDBJ databases">
        <title>Genome Sequence of Monilinia vaccinii-corymbosi Sheds Light on Mummy Berry Disease Infection of Blueberry and Mating Type.</title>
        <authorList>
            <person name="Yow A.G."/>
            <person name="Zhang Y."/>
            <person name="Bansal K."/>
            <person name="Eacker S.M."/>
            <person name="Sullivan S."/>
            <person name="Liachko I."/>
            <person name="Cubeta M.A."/>
            <person name="Rollins J.A."/>
            <person name="Ashrafi H."/>
        </authorList>
    </citation>
    <scope>NUCLEOTIDE SEQUENCE</scope>
    <source>
        <strain evidence="1">RL-1</strain>
    </source>
</reference>